<feature type="transmembrane region" description="Helical" evidence="1">
    <location>
        <begin position="85"/>
        <end position="102"/>
    </location>
</feature>
<keyword evidence="1" id="KW-0812">Transmembrane</keyword>
<feature type="transmembrane region" description="Helical" evidence="1">
    <location>
        <begin position="40"/>
        <end position="65"/>
    </location>
</feature>
<evidence type="ECO:0000313" key="2">
    <source>
        <dbReference type="EMBL" id="CRL32404.1"/>
    </source>
</evidence>
<sequence length="196" mass="21132">MRNEKVQKLTLTALMAALSYVIFTFLQIKVTLPGGSATSFHLGNAVVVLAALLLGGVYGGIGGAIGMTIGDLLDPIYITGAPKTFFLKLMIGIITGLVAHKLGKITYSTDRKHVFKWTVLAACAGMLFNFIFDPIISYFYDMLILGKPIAQLKIAWSVTTTGVNAVISVIAATIVYMALRPVLIKANLFFKIGKEK</sequence>
<dbReference type="Pfam" id="PF07155">
    <property type="entry name" value="ECF-ribofla_trS"/>
    <property type="match status" value="1"/>
</dbReference>
<feature type="transmembrane region" description="Helical" evidence="1">
    <location>
        <begin position="114"/>
        <end position="136"/>
    </location>
</feature>
<accession>A0A0M6WA81</accession>
<feature type="transmembrane region" description="Helical" evidence="1">
    <location>
        <begin position="6"/>
        <end position="28"/>
    </location>
</feature>
<dbReference type="Proteomes" id="UP000049472">
    <property type="component" value="Unassembled WGS sequence"/>
</dbReference>
<evidence type="ECO:0000256" key="1">
    <source>
        <dbReference type="SAM" id="Phobius"/>
    </source>
</evidence>
<name>A0A0M6WA81_9FIRM</name>
<reference evidence="3" key="1">
    <citation type="submission" date="2015-05" db="EMBL/GenBank/DDBJ databases">
        <authorList>
            <consortium name="Pathogen Informatics"/>
        </authorList>
    </citation>
    <scope>NUCLEOTIDE SEQUENCE [LARGE SCALE GENOMIC DNA]</scope>
    <source>
        <strain evidence="3">T1-815</strain>
    </source>
</reference>
<evidence type="ECO:0000313" key="3">
    <source>
        <dbReference type="Proteomes" id="UP000049472"/>
    </source>
</evidence>
<organism evidence="2 3">
    <name type="scientific">Agathobacter rectalis</name>
    <dbReference type="NCBI Taxonomy" id="39491"/>
    <lineage>
        <taxon>Bacteria</taxon>
        <taxon>Bacillati</taxon>
        <taxon>Bacillota</taxon>
        <taxon>Clostridia</taxon>
        <taxon>Lachnospirales</taxon>
        <taxon>Lachnospiraceae</taxon>
        <taxon>Agathobacter</taxon>
    </lineage>
</organism>
<keyword evidence="1" id="KW-0472">Membrane</keyword>
<keyword evidence="1" id="KW-1133">Transmembrane helix</keyword>
<dbReference type="RefSeq" id="WP_055060918.1">
    <property type="nucleotide sequence ID" value="NZ_CVRQ01000005.1"/>
</dbReference>
<feature type="transmembrane region" description="Helical" evidence="1">
    <location>
        <begin position="156"/>
        <end position="179"/>
    </location>
</feature>
<dbReference type="InterPro" id="IPR009825">
    <property type="entry name" value="ECF_substrate-spec-like"/>
</dbReference>
<dbReference type="EMBL" id="CVRQ01000005">
    <property type="protein sequence ID" value="CRL32404.1"/>
    <property type="molecule type" value="Genomic_DNA"/>
</dbReference>
<gene>
    <name evidence="2" type="ORF">T1815_03511</name>
</gene>
<protein>
    <recommendedName>
        <fullName evidence="4">ECF transporter S component</fullName>
    </recommendedName>
</protein>
<proteinExistence type="predicted"/>
<evidence type="ECO:0008006" key="4">
    <source>
        <dbReference type="Google" id="ProtNLM"/>
    </source>
</evidence>
<dbReference type="AlphaFoldDB" id="A0A0M6WA81"/>
<keyword evidence="3" id="KW-1185">Reference proteome</keyword>
<dbReference type="GO" id="GO:0016020">
    <property type="term" value="C:membrane"/>
    <property type="evidence" value="ECO:0007669"/>
    <property type="project" value="InterPro"/>
</dbReference>
<dbReference type="Gene3D" id="1.10.1760.20">
    <property type="match status" value="1"/>
</dbReference>